<dbReference type="Gene3D" id="1.10.390.10">
    <property type="entry name" value="Neutral Protease Domain 2"/>
    <property type="match status" value="1"/>
</dbReference>
<accession>A0ABV7B727</accession>
<feature type="region of interest" description="Disordered" evidence="1">
    <location>
        <begin position="164"/>
        <end position="185"/>
    </location>
</feature>
<dbReference type="Proteomes" id="UP001595386">
    <property type="component" value="Unassembled WGS sequence"/>
</dbReference>
<dbReference type="GO" id="GO:0016787">
    <property type="term" value="F:hydrolase activity"/>
    <property type="evidence" value="ECO:0007669"/>
    <property type="project" value="UniProtKB-KW"/>
</dbReference>
<keyword evidence="4" id="KW-1185">Reference proteome</keyword>
<dbReference type="InterPro" id="IPR027268">
    <property type="entry name" value="Peptidase_M4/M1_CTD_sf"/>
</dbReference>
<feature type="compositionally biased region" description="Low complexity" evidence="1">
    <location>
        <begin position="164"/>
        <end position="177"/>
    </location>
</feature>
<proteinExistence type="predicted"/>
<comment type="caution">
    <text evidence="3">The sequence shown here is derived from an EMBL/GenBank/DDBJ whole genome shotgun (WGS) entry which is preliminary data.</text>
</comment>
<dbReference type="EC" id="3.4.-.-" evidence="3"/>
<reference evidence="4" key="1">
    <citation type="journal article" date="2019" name="Int. J. Syst. Evol. Microbiol.">
        <title>The Global Catalogue of Microorganisms (GCM) 10K type strain sequencing project: providing services to taxonomists for standard genome sequencing and annotation.</title>
        <authorList>
            <consortium name="The Broad Institute Genomics Platform"/>
            <consortium name="The Broad Institute Genome Sequencing Center for Infectious Disease"/>
            <person name="Wu L."/>
            <person name="Ma J."/>
        </authorList>
    </citation>
    <scope>NUCLEOTIDE SEQUENCE [LARGE SCALE GENOMIC DNA]</scope>
    <source>
        <strain evidence="4">KCTC 52660</strain>
    </source>
</reference>
<dbReference type="RefSeq" id="WP_379760385.1">
    <property type="nucleotide sequence ID" value="NZ_JBHRSQ010000018.1"/>
</dbReference>
<protein>
    <submittedName>
        <fullName evidence="3">M1 family metallopeptidase</fullName>
        <ecNumber evidence="3">3.4.-.-</ecNumber>
    </submittedName>
</protein>
<evidence type="ECO:0000313" key="4">
    <source>
        <dbReference type="Proteomes" id="UP001595386"/>
    </source>
</evidence>
<dbReference type="InterPro" id="IPR014782">
    <property type="entry name" value="Peptidase_M1_dom"/>
</dbReference>
<evidence type="ECO:0000256" key="1">
    <source>
        <dbReference type="SAM" id="MobiDB-lite"/>
    </source>
</evidence>
<organism evidence="3 4">
    <name type="scientific">Halomonas tibetensis</name>
    <dbReference type="NCBI Taxonomy" id="2259590"/>
    <lineage>
        <taxon>Bacteria</taxon>
        <taxon>Pseudomonadati</taxon>
        <taxon>Pseudomonadota</taxon>
        <taxon>Gammaproteobacteria</taxon>
        <taxon>Oceanospirillales</taxon>
        <taxon>Halomonadaceae</taxon>
        <taxon>Halomonas</taxon>
    </lineage>
</organism>
<sequence>MAMLRLPHGWASLPWALLAALLVGPAWGEASGAERHLTLHLDPAERSLAGELVQPLPEGGRFTLLEGLAISDARCGGQALTLDRDPEGRWLVPACPAQTITLRWQGRLESPERGARHAIAEAGTFLPTRGGWYPHLVEGAGPLWLAVHTPAGQRAVGSGSLIAETPAESTEQTTEPTTEAKDRSASRLTRFYHPRTREVEIAAGPWALRERDVDGVRLRVLFPGGLDAAFGEIYLERAAQHLSAFQARLGRFPFESFSIVASPSPVGLAFPGFTLLGERVIPLPFIPDTSLPHEIMHAWWGAGVQVDYPSGNWAEALTTYLADHAVAETRDEDADLRRGWLLDLASLPASREPTLRDFRGGPDPAGRLIGYQHGALVFHMLRQRMGDASFDAALGDFAKRWMHRTADWQALEAAFSDAAGEDLSQFFSAWRDRPGRPYLVLDEVRFAPGPGGGWLHGVLIQRGEHAPWPLDVPLVVETEDGPVTRVQRMDSRRQPFALPLSGKPLALEVDPDAHLLRHPGGLPSLFRRLLLDPKTHLVTLTPSRTKALEELAGRALGRPLGALPAGARWQDDTPHLVIGSTEEVIEWRQNQGLAAPPSPREALEREGRARFWMHPAAPTGLLSGDDSEALAMLASRLRHHGQRSHLVLGGDGETRDAGIWPVASNPLRIEFTD</sequence>
<evidence type="ECO:0000313" key="3">
    <source>
        <dbReference type="EMBL" id="MFC2993090.1"/>
    </source>
</evidence>
<name>A0ABV7B727_9GAMM</name>
<gene>
    <name evidence="3" type="ORF">ACFODV_13755</name>
</gene>
<keyword evidence="3" id="KW-0378">Hydrolase</keyword>
<evidence type="ECO:0000259" key="2">
    <source>
        <dbReference type="Pfam" id="PF01433"/>
    </source>
</evidence>
<dbReference type="SUPFAM" id="SSF55486">
    <property type="entry name" value="Metalloproteases ('zincins'), catalytic domain"/>
    <property type="match status" value="1"/>
</dbReference>
<dbReference type="Pfam" id="PF01433">
    <property type="entry name" value="Peptidase_M1"/>
    <property type="match status" value="1"/>
</dbReference>
<feature type="domain" description="Peptidase M1 membrane alanine aminopeptidase" evidence="2">
    <location>
        <begin position="293"/>
        <end position="430"/>
    </location>
</feature>
<dbReference type="EMBL" id="JBHRSQ010000018">
    <property type="protein sequence ID" value="MFC2993090.1"/>
    <property type="molecule type" value="Genomic_DNA"/>
</dbReference>